<dbReference type="AlphaFoldDB" id="A0A8S0U0E3"/>
<dbReference type="Gramene" id="OE9A100288T1">
    <property type="protein sequence ID" value="OE9A100288C1"/>
    <property type="gene ID" value="OE9A100288"/>
</dbReference>
<comment type="caution">
    <text evidence="1">The sequence shown here is derived from an EMBL/GenBank/DDBJ whole genome shotgun (WGS) entry which is preliminary data.</text>
</comment>
<proteinExistence type="predicted"/>
<accession>A0A8S0U0E3</accession>
<sequence length="71" mass="8009">MVVRRCWRSDEVVSDFWFWIRVLDQWLSVWLVVGGCDGFGCVVWCGVVVMAIDDGFCCVVQCSGLGGKLEM</sequence>
<reference evidence="1 2" key="1">
    <citation type="submission" date="2019-12" db="EMBL/GenBank/DDBJ databases">
        <authorList>
            <person name="Alioto T."/>
            <person name="Alioto T."/>
            <person name="Gomez Garrido J."/>
        </authorList>
    </citation>
    <scope>NUCLEOTIDE SEQUENCE [LARGE SCALE GENOMIC DNA]</scope>
</reference>
<evidence type="ECO:0000313" key="1">
    <source>
        <dbReference type="EMBL" id="CAA3011393.1"/>
    </source>
</evidence>
<evidence type="ECO:0000313" key="2">
    <source>
        <dbReference type="Proteomes" id="UP000594638"/>
    </source>
</evidence>
<gene>
    <name evidence="1" type="ORF">OLEA9_A100288</name>
</gene>
<protein>
    <submittedName>
        <fullName evidence="1">Uncharacterized protein</fullName>
    </submittedName>
</protein>
<dbReference type="EMBL" id="CACTIH010007367">
    <property type="protein sequence ID" value="CAA3011393.1"/>
    <property type="molecule type" value="Genomic_DNA"/>
</dbReference>
<dbReference type="Proteomes" id="UP000594638">
    <property type="component" value="Unassembled WGS sequence"/>
</dbReference>
<organism evidence="1 2">
    <name type="scientific">Olea europaea subsp. europaea</name>
    <dbReference type="NCBI Taxonomy" id="158383"/>
    <lineage>
        <taxon>Eukaryota</taxon>
        <taxon>Viridiplantae</taxon>
        <taxon>Streptophyta</taxon>
        <taxon>Embryophyta</taxon>
        <taxon>Tracheophyta</taxon>
        <taxon>Spermatophyta</taxon>
        <taxon>Magnoliopsida</taxon>
        <taxon>eudicotyledons</taxon>
        <taxon>Gunneridae</taxon>
        <taxon>Pentapetalae</taxon>
        <taxon>asterids</taxon>
        <taxon>lamiids</taxon>
        <taxon>Lamiales</taxon>
        <taxon>Oleaceae</taxon>
        <taxon>Oleeae</taxon>
        <taxon>Olea</taxon>
    </lineage>
</organism>
<keyword evidence="2" id="KW-1185">Reference proteome</keyword>
<name>A0A8S0U0E3_OLEEU</name>